<gene>
    <name evidence="1" type="ORF">SAMN04488518_104341</name>
</gene>
<keyword evidence="2" id="KW-1185">Reference proteome</keyword>
<dbReference type="RefSeq" id="WP_159437959.1">
    <property type="nucleotide sequence ID" value="NZ_FOSK01000004.1"/>
</dbReference>
<sequence length="58" mass="6656">MNSLQTPSLNVPQELKSIAHEVRRIGTRRRSNPETFLVEKEEASERLLKLAKALEVIQ</sequence>
<name>A0A1I3Z069_9HYPH</name>
<evidence type="ECO:0000313" key="1">
    <source>
        <dbReference type="EMBL" id="SFK37507.1"/>
    </source>
</evidence>
<comment type="caution">
    <text evidence="1">The sequence shown here is derived from an EMBL/GenBank/DDBJ whole genome shotgun (WGS) entry which is preliminary data.</text>
</comment>
<proteinExistence type="predicted"/>
<dbReference type="EMBL" id="FOSK01000004">
    <property type="protein sequence ID" value="SFK37507.1"/>
    <property type="molecule type" value="Genomic_DNA"/>
</dbReference>
<accession>A0A1I3Z069</accession>
<reference evidence="1 2" key="1">
    <citation type="submission" date="2016-10" db="EMBL/GenBank/DDBJ databases">
        <authorList>
            <person name="Varghese N."/>
            <person name="Submissions S."/>
        </authorList>
    </citation>
    <scope>NUCLEOTIDE SEQUENCE [LARGE SCALE GENOMIC DNA]</scope>
    <source>
        <strain evidence="1 2">DSM 16392</strain>
    </source>
</reference>
<evidence type="ECO:0000313" key="2">
    <source>
        <dbReference type="Proteomes" id="UP000199598"/>
    </source>
</evidence>
<organism evidence="1 2">
    <name type="scientific">Pseudovibrio ascidiaceicola</name>
    <dbReference type="NCBI Taxonomy" id="285279"/>
    <lineage>
        <taxon>Bacteria</taxon>
        <taxon>Pseudomonadati</taxon>
        <taxon>Pseudomonadota</taxon>
        <taxon>Alphaproteobacteria</taxon>
        <taxon>Hyphomicrobiales</taxon>
        <taxon>Stappiaceae</taxon>
        <taxon>Pseudovibrio</taxon>
    </lineage>
</organism>
<dbReference type="Proteomes" id="UP000199598">
    <property type="component" value="Unassembled WGS sequence"/>
</dbReference>
<protein>
    <submittedName>
        <fullName evidence="1">Uncharacterized protein</fullName>
    </submittedName>
</protein>